<dbReference type="EMBL" id="PXOG01000016">
    <property type="protein sequence ID" value="RGP80996.1"/>
    <property type="molecule type" value="Genomic_DNA"/>
</dbReference>
<dbReference type="AlphaFoldDB" id="A0A395T957"/>
<feature type="coiled-coil region" evidence="1">
    <location>
        <begin position="302"/>
        <end position="329"/>
    </location>
</feature>
<proteinExistence type="predicted"/>
<organism evidence="3 4">
    <name type="scientific">Fusarium longipes</name>
    <dbReference type="NCBI Taxonomy" id="694270"/>
    <lineage>
        <taxon>Eukaryota</taxon>
        <taxon>Fungi</taxon>
        <taxon>Dikarya</taxon>
        <taxon>Ascomycota</taxon>
        <taxon>Pezizomycotina</taxon>
        <taxon>Sordariomycetes</taxon>
        <taxon>Hypocreomycetidae</taxon>
        <taxon>Hypocreales</taxon>
        <taxon>Nectriaceae</taxon>
        <taxon>Fusarium</taxon>
    </lineage>
</organism>
<dbReference type="OrthoDB" id="4961018at2759"/>
<evidence type="ECO:0000313" key="3">
    <source>
        <dbReference type="EMBL" id="RGP80996.1"/>
    </source>
</evidence>
<keyword evidence="4" id="KW-1185">Reference proteome</keyword>
<evidence type="ECO:0000256" key="2">
    <source>
        <dbReference type="SAM" id="Phobius"/>
    </source>
</evidence>
<evidence type="ECO:0000256" key="1">
    <source>
        <dbReference type="SAM" id="Coils"/>
    </source>
</evidence>
<gene>
    <name evidence="3" type="ORF">FLONG3_784</name>
</gene>
<dbReference type="Gene3D" id="1.20.1170.10">
    <property type="match status" value="1"/>
</dbReference>
<comment type="caution">
    <text evidence="3">The sequence shown here is derived from an EMBL/GenBank/DDBJ whole genome shotgun (WGS) entry which is preliminary data.</text>
</comment>
<reference evidence="3 4" key="1">
    <citation type="journal article" date="2018" name="PLoS Pathog.">
        <title>Evolution of structural diversity of trichothecenes, a family of toxins produced by plant pathogenic and entomopathogenic fungi.</title>
        <authorList>
            <person name="Proctor R.H."/>
            <person name="McCormick S.P."/>
            <person name="Kim H.S."/>
            <person name="Cardoza R.E."/>
            <person name="Stanley A.M."/>
            <person name="Lindo L."/>
            <person name="Kelly A."/>
            <person name="Brown D.W."/>
            <person name="Lee T."/>
            <person name="Vaughan M.M."/>
            <person name="Alexander N.J."/>
            <person name="Busman M."/>
            <person name="Gutierrez S."/>
        </authorList>
    </citation>
    <scope>NUCLEOTIDE SEQUENCE [LARGE SCALE GENOMIC DNA]</scope>
    <source>
        <strain evidence="3 4">NRRL 20695</strain>
    </source>
</reference>
<dbReference type="SUPFAM" id="SSF58100">
    <property type="entry name" value="Bacterial hemolysins"/>
    <property type="match status" value="1"/>
</dbReference>
<evidence type="ECO:0000313" key="4">
    <source>
        <dbReference type="Proteomes" id="UP000266234"/>
    </source>
</evidence>
<keyword evidence="1" id="KW-0175">Coiled coil</keyword>
<dbReference type="Proteomes" id="UP000266234">
    <property type="component" value="Unassembled WGS sequence"/>
</dbReference>
<accession>A0A395T957</accession>
<keyword evidence="2" id="KW-1133">Transmembrane helix</keyword>
<protein>
    <submittedName>
        <fullName evidence="3">Uncharacterized protein</fullName>
    </submittedName>
</protein>
<keyword evidence="2" id="KW-0812">Transmembrane</keyword>
<feature type="transmembrane region" description="Helical" evidence="2">
    <location>
        <begin position="253"/>
        <end position="273"/>
    </location>
</feature>
<feature type="transmembrane region" description="Helical" evidence="2">
    <location>
        <begin position="279"/>
        <end position="302"/>
    </location>
</feature>
<keyword evidence="2" id="KW-0472">Membrane</keyword>
<name>A0A395T957_9HYPO</name>
<sequence>MGSINDAPPAYHDVVNILDSKASSGFTPADLARVQSSLTPEQIKALVSNLPSDPTEHIDLSKLSDAERQKFLDGVAQAAAHPEVDNVMRKDIEDTAEATRTIRSSFKNLQLAVGKLDALYQEPGKPTFSTTLAQISKDFEDHISATAVMAVNISDYSLRLAQILPYVDDKAYTAEQRKSMLDDYIQDAEKIGVQANGVVVTFTAINKSMIDFVASFKGWATTKEQDERDDIKSLNDQISDLGDRIASLTKAQLAMGIVAAASLPVAGIAAACFPPAAPFILIGGAILAGLSTGTLIGITIALNSMNSDMDNLKKQRDALQKNADAIAAARTLADTTGTVEVANFGAAIGKLSTVWQTAKNDAQSIVNWLGKMEKDTIPPILMGDRTTVINLYTNLSKHLRAYADGVQQVQQ</sequence>